<evidence type="ECO:0000313" key="1">
    <source>
        <dbReference type="EMBL" id="MCQ1531248.1"/>
    </source>
</evidence>
<dbReference type="EMBL" id="JAJEKE010000020">
    <property type="protein sequence ID" value="MCQ1531248.1"/>
    <property type="molecule type" value="Genomic_DNA"/>
</dbReference>
<organism evidence="1 2">
    <name type="scientific">Lutispora saccharofermentans</name>
    <dbReference type="NCBI Taxonomy" id="3024236"/>
    <lineage>
        <taxon>Bacteria</taxon>
        <taxon>Bacillati</taxon>
        <taxon>Bacillota</taxon>
        <taxon>Clostridia</taxon>
        <taxon>Lutisporales</taxon>
        <taxon>Lutisporaceae</taxon>
        <taxon>Lutispora</taxon>
    </lineage>
</organism>
<dbReference type="Proteomes" id="UP001651880">
    <property type="component" value="Unassembled WGS sequence"/>
</dbReference>
<comment type="caution">
    <text evidence="1">The sequence shown here is derived from an EMBL/GenBank/DDBJ whole genome shotgun (WGS) entry which is preliminary data.</text>
</comment>
<proteinExistence type="predicted"/>
<evidence type="ECO:0000313" key="2">
    <source>
        <dbReference type="Proteomes" id="UP001651880"/>
    </source>
</evidence>
<sequence>MKKLRKREMVVEDTVEAFACSCGCHCGGCTCNGDIDVYYDANVDDLRYDVSYENKQESLMDVE</sequence>
<reference evidence="1 2" key="1">
    <citation type="submission" date="2021-10" db="EMBL/GenBank/DDBJ databases">
        <title>Lutispora strain m25 sp. nov., a thermophilic, non-spore-forming bacterium isolated from a lab-scale methanogenic bioreactor digesting anaerobic sludge.</title>
        <authorList>
            <person name="El Houari A."/>
            <person name="Mcdonald J."/>
        </authorList>
    </citation>
    <scope>NUCLEOTIDE SEQUENCE [LARGE SCALE GENOMIC DNA]</scope>
    <source>
        <strain evidence="2">m25</strain>
    </source>
</reference>
<name>A0ABT1NIZ4_9FIRM</name>
<accession>A0ABT1NIZ4</accession>
<dbReference type="NCBIfam" id="TIGR04065">
    <property type="entry name" value="ocin_CLI_3235"/>
    <property type="match status" value="1"/>
</dbReference>
<protein>
    <submittedName>
        <fullName evidence="1">CLI_3235 family bacteriocin</fullName>
    </submittedName>
</protein>
<dbReference type="InterPro" id="IPR023968">
    <property type="entry name" value="Bacteriocin_CLI3235"/>
</dbReference>
<gene>
    <name evidence="1" type="ORF">LJD61_17110</name>
</gene>
<keyword evidence="2" id="KW-1185">Reference proteome</keyword>
<dbReference type="RefSeq" id="WP_255228776.1">
    <property type="nucleotide sequence ID" value="NZ_JAJEKE010000020.1"/>
</dbReference>